<keyword evidence="6" id="KW-0539">Nucleus</keyword>
<dbReference type="GO" id="GO:0000977">
    <property type="term" value="F:RNA polymerase II transcription regulatory region sequence-specific DNA binding"/>
    <property type="evidence" value="ECO:0007669"/>
    <property type="project" value="TreeGrafter"/>
</dbReference>
<sequence>MPALPLAGAGVPLVHAIPLERPPQAAPSAVPPPPVVASTVAPAPRPAPPRPAVVASRLALLASQAALPPAAAPTPSAGLENSIADVMVNRGPAAAKGEGGHTCELCGAVFAQSRYLADHRRTHSQIRPHKCDQCDAAFKRSGALTEHKRIHTGEKPFKCDRCDAAFAQAGHLARHKRTHLKRDGGNEETSGLHKRARNVLVGLGRRVYECDQCDEAFLNPAALATHMRVHDTVREHTCDLCGKAFLESSALAIHKKWTHGVEAQA</sequence>
<dbReference type="Proteomes" id="UP000013827">
    <property type="component" value="Unassembled WGS sequence"/>
</dbReference>
<keyword evidence="10" id="KW-1185">Reference proteome</keyword>
<evidence type="ECO:0000313" key="10">
    <source>
        <dbReference type="Proteomes" id="UP000013827"/>
    </source>
</evidence>
<dbReference type="PANTHER" id="PTHR24381:SF393">
    <property type="entry name" value="CHROMATIN-LINKED ADAPTOR FOR MSL PROTEINS, ISOFORM B"/>
    <property type="match status" value="1"/>
</dbReference>
<dbReference type="InterPro" id="IPR013087">
    <property type="entry name" value="Znf_C2H2_type"/>
</dbReference>
<dbReference type="InterPro" id="IPR036236">
    <property type="entry name" value="Znf_C2H2_sf"/>
</dbReference>
<protein>
    <recommendedName>
        <fullName evidence="8">C2H2-type domain-containing protein</fullName>
    </recommendedName>
</protein>
<dbReference type="PANTHER" id="PTHR24381">
    <property type="entry name" value="ZINC FINGER PROTEIN"/>
    <property type="match status" value="1"/>
</dbReference>
<dbReference type="GeneID" id="17264971"/>
<feature type="domain" description="C2H2-type" evidence="8">
    <location>
        <begin position="129"/>
        <end position="156"/>
    </location>
</feature>
<dbReference type="AlphaFoldDB" id="A0A0D3J7C0"/>
<dbReference type="STRING" id="2903.R1DXU5"/>
<dbReference type="PROSITE" id="PS50157">
    <property type="entry name" value="ZINC_FINGER_C2H2_2"/>
    <property type="match status" value="5"/>
</dbReference>
<keyword evidence="3" id="KW-0677">Repeat</keyword>
<evidence type="ECO:0000256" key="4">
    <source>
        <dbReference type="ARBA" id="ARBA00022771"/>
    </source>
</evidence>
<name>A0A0D3J7C0_EMIH1</name>
<evidence type="ECO:0000256" key="2">
    <source>
        <dbReference type="ARBA" id="ARBA00022723"/>
    </source>
</evidence>
<dbReference type="GO" id="GO:0000981">
    <property type="term" value="F:DNA-binding transcription factor activity, RNA polymerase II-specific"/>
    <property type="evidence" value="ECO:0007669"/>
    <property type="project" value="TreeGrafter"/>
</dbReference>
<dbReference type="Pfam" id="PF00096">
    <property type="entry name" value="zf-C2H2"/>
    <property type="match status" value="4"/>
</dbReference>
<evidence type="ECO:0000256" key="7">
    <source>
        <dbReference type="PROSITE-ProRule" id="PRU00042"/>
    </source>
</evidence>
<reference evidence="9" key="2">
    <citation type="submission" date="2024-10" db="UniProtKB">
        <authorList>
            <consortium name="EnsemblProtists"/>
        </authorList>
    </citation>
    <scope>IDENTIFICATION</scope>
</reference>
<keyword evidence="4 7" id="KW-0863">Zinc-finger</keyword>
<dbReference type="Gene3D" id="3.30.160.60">
    <property type="entry name" value="Classic Zinc Finger"/>
    <property type="match status" value="5"/>
</dbReference>
<dbReference type="GO" id="GO:0005634">
    <property type="term" value="C:nucleus"/>
    <property type="evidence" value="ECO:0007669"/>
    <property type="project" value="UniProtKB-SubCell"/>
</dbReference>
<evidence type="ECO:0000313" key="9">
    <source>
        <dbReference type="EnsemblProtists" id="EOD19405"/>
    </source>
</evidence>
<reference evidence="10" key="1">
    <citation type="journal article" date="2013" name="Nature">
        <title>Pan genome of the phytoplankton Emiliania underpins its global distribution.</title>
        <authorList>
            <person name="Read B.A."/>
            <person name="Kegel J."/>
            <person name="Klute M.J."/>
            <person name="Kuo A."/>
            <person name="Lefebvre S.C."/>
            <person name="Maumus F."/>
            <person name="Mayer C."/>
            <person name="Miller J."/>
            <person name="Monier A."/>
            <person name="Salamov A."/>
            <person name="Young J."/>
            <person name="Aguilar M."/>
            <person name="Claverie J.M."/>
            <person name="Frickenhaus S."/>
            <person name="Gonzalez K."/>
            <person name="Herman E.K."/>
            <person name="Lin Y.C."/>
            <person name="Napier J."/>
            <person name="Ogata H."/>
            <person name="Sarno A.F."/>
            <person name="Shmutz J."/>
            <person name="Schroeder D."/>
            <person name="de Vargas C."/>
            <person name="Verret F."/>
            <person name="von Dassow P."/>
            <person name="Valentin K."/>
            <person name="Van de Peer Y."/>
            <person name="Wheeler G."/>
            <person name="Dacks J.B."/>
            <person name="Delwiche C.F."/>
            <person name="Dyhrman S.T."/>
            <person name="Glockner G."/>
            <person name="John U."/>
            <person name="Richards T."/>
            <person name="Worden A.Z."/>
            <person name="Zhang X."/>
            <person name="Grigoriev I.V."/>
            <person name="Allen A.E."/>
            <person name="Bidle K."/>
            <person name="Borodovsky M."/>
            <person name="Bowler C."/>
            <person name="Brownlee C."/>
            <person name="Cock J.M."/>
            <person name="Elias M."/>
            <person name="Gladyshev V.N."/>
            <person name="Groth M."/>
            <person name="Guda C."/>
            <person name="Hadaegh A."/>
            <person name="Iglesias-Rodriguez M.D."/>
            <person name="Jenkins J."/>
            <person name="Jones B.M."/>
            <person name="Lawson T."/>
            <person name="Leese F."/>
            <person name="Lindquist E."/>
            <person name="Lobanov A."/>
            <person name="Lomsadze A."/>
            <person name="Malik S.B."/>
            <person name="Marsh M.E."/>
            <person name="Mackinder L."/>
            <person name="Mock T."/>
            <person name="Mueller-Roeber B."/>
            <person name="Pagarete A."/>
            <person name="Parker M."/>
            <person name="Probert I."/>
            <person name="Quesneville H."/>
            <person name="Raines C."/>
            <person name="Rensing S.A."/>
            <person name="Riano-Pachon D.M."/>
            <person name="Richier S."/>
            <person name="Rokitta S."/>
            <person name="Shiraiwa Y."/>
            <person name="Soanes D.M."/>
            <person name="van der Giezen M."/>
            <person name="Wahlund T.M."/>
            <person name="Williams B."/>
            <person name="Wilson W."/>
            <person name="Wolfe G."/>
            <person name="Wurch L.L."/>
        </authorList>
    </citation>
    <scope>NUCLEOTIDE SEQUENCE</scope>
</reference>
<dbReference type="PROSITE" id="PS00028">
    <property type="entry name" value="ZINC_FINGER_C2H2_1"/>
    <property type="match status" value="5"/>
</dbReference>
<accession>A0A0D3J7C0</accession>
<evidence type="ECO:0000256" key="3">
    <source>
        <dbReference type="ARBA" id="ARBA00022737"/>
    </source>
</evidence>
<dbReference type="SUPFAM" id="SSF57667">
    <property type="entry name" value="beta-beta-alpha zinc fingers"/>
    <property type="match status" value="3"/>
</dbReference>
<dbReference type="GO" id="GO:0008270">
    <property type="term" value="F:zinc ion binding"/>
    <property type="evidence" value="ECO:0007669"/>
    <property type="project" value="UniProtKB-KW"/>
</dbReference>
<evidence type="ECO:0000259" key="8">
    <source>
        <dbReference type="PROSITE" id="PS50157"/>
    </source>
</evidence>
<comment type="subcellular location">
    <subcellularLocation>
        <location evidence="1">Nucleus</location>
    </subcellularLocation>
</comment>
<dbReference type="RefSeq" id="XP_005771834.1">
    <property type="nucleotide sequence ID" value="XM_005771777.1"/>
</dbReference>
<dbReference type="EnsemblProtists" id="EOD19405">
    <property type="protein sequence ID" value="EOD19405"/>
    <property type="gene ID" value="EMIHUDRAFT_369457"/>
</dbReference>
<keyword evidence="5" id="KW-0862">Zinc</keyword>
<feature type="domain" description="C2H2-type" evidence="8">
    <location>
        <begin position="236"/>
        <end position="264"/>
    </location>
</feature>
<dbReference type="SMART" id="SM00355">
    <property type="entry name" value="ZnF_C2H2"/>
    <property type="match status" value="5"/>
</dbReference>
<keyword evidence="2" id="KW-0479">Metal-binding</keyword>
<dbReference type="OMA" id="MENHEIG"/>
<dbReference type="FunFam" id="3.30.160.60:FF:000624">
    <property type="entry name" value="zinc finger protein 697"/>
    <property type="match status" value="1"/>
</dbReference>
<dbReference type="KEGG" id="ehx:EMIHUDRAFT_369457"/>
<dbReference type="HOGENOM" id="CLU_1051436_0_0_1"/>
<feature type="domain" description="C2H2-type" evidence="8">
    <location>
        <begin position="101"/>
        <end position="128"/>
    </location>
</feature>
<feature type="domain" description="C2H2-type" evidence="8">
    <location>
        <begin position="208"/>
        <end position="235"/>
    </location>
</feature>
<dbReference type="FunFam" id="3.30.160.60:FF:000446">
    <property type="entry name" value="Zinc finger protein"/>
    <property type="match status" value="2"/>
</dbReference>
<dbReference type="PaxDb" id="2903-EOD19405"/>
<dbReference type="FunFam" id="3.30.160.60:FF:000072">
    <property type="entry name" value="zinc finger protein 143 isoform X1"/>
    <property type="match status" value="1"/>
</dbReference>
<evidence type="ECO:0000256" key="6">
    <source>
        <dbReference type="ARBA" id="ARBA00023242"/>
    </source>
</evidence>
<evidence type="ECO:0000256" key="1">
    <source>
        <dbReference type="ARBA" id="ARBA00004123"/>
    </source>
</evidence>
<evidence type="ECO:0000256" key="5">
    <source>
        <dbReference type="ARBA" id="ARBA00022833"/>
    </source>
</evidence>
<proteinExistence type="predicted"/>
<organism evidence="9 10">
    <name type="scientific">Emiliania huxleyi (strain CCMP1516)</name>
    <dbReference type="NCBI Taxonomy" id="280463"/>
    <lineage>
        <taxon>Eukaryota</taxon>
        <taxon>Haptista</taxon>
        <taxon>Haptophyta</taxon>
        <taxon>Prymnesiophyceae</taxon>
        <taxon>Isochrysidales</taxon>
        <taxon>Noelaerhabdaceae</taxon>
        <taxon>Emiliania</taxon>
    </lineage>
</organism>
<dbReference type="eggNOG" id="KOG1721">
    <property type="taxonomic scope" value="Eukaryota"/>
</dbReference>
<feature type="domain" description="C2H2-type" evidence="8">
    <location>
        <begin position="157"/>
        <end position="184"/>
    </location>
</feature>